<proteinExistence type="predicted"/>
<protein>
    <recommendedName>
        <fullName evidence="1">BTB domain-containing protein</fullName>
    </recommendedName>
</protein>
<dbReference type="EMBL" id="LKMD01000202">
    <property type="protein sequence ID" value="PIA82928.1"/>
    <property type="molecule type" value="Genomic_DNA"/>
</dbReference>
<dbReference type="PANTHER" id="PTHR47843">
    <property type="entry name" value="BTB DOMAIN-CONTAINING PROTEIN-RELATED"/>
    <property type="match status" value="1"/>
</dbReference>
<dbReference type="OrthoDB" id="9997739at2759"/>
<accession>A0A2G5GRL3</accession>
<sequence length="266" mass="30187">MSSANLDVFCGGTFSFDVHGHRFTLHKRLVQRYSEPLMAMMHNGMEETQHGFATLQDTEELTFARFSEFIYSGSYSPANSLPTSNGVSPRTSTPENIRYWTEFTPSPMPQAKPLVLTRPRLRELQFDLPAQLPLPTDSTVSSGALALEEVLPILNSHVDVYVFADTYNVHELRIHAAQRFCEILRRLVFPLHPITRMVELISHIYDHTPTSHENVDILREVVAHFAADNIEDLTGSAEFCDLVEQGGEFVKDLVQKISDRFKVLPR</sequence>
<dbReference type="PROSITE" id="PS50097">
    <property type="entry name" value="BTB"/>
    <property type="match status" value="1"/>
</dbReference>
<reference evidence="3 5" key="2">
    <citation type="submission" date="2023-09" db="EMBL/GenBank/DDBJ databases">
        <title>Complete-Gapless Cercospora beticola genome.</title>
        <authorList>
            <person name="Wyatt N.A."/>
            <person name="Spanner R.E."/>
            <person name="Bolton M.D."/>
        </authorList>
    </citation>
    <scope>NUCLEOTIDE SEQUENCE [LARGE SCALE GENOMIC DNA]</scope>
    <source>
        <strain evidence="3">Cb09-40</strain>
    </source>
</reference>
<dbReference type="EMBL" id="CP134188">
    <property type="protein sequence ID" value="WPB03940.1"/>
    <property type="molecule type" value="Genomic_DNA"/>
</dbReference>
<reference evidence="2 4" key="1">
    <citation type="submission" date="2015-10" db="EMBL/GenBank/DDBJ databases">
        <title>The cercosporin biosynthetic gene cluster was horizontally transferred to several fungal lineages and shown to be expanded in Cercospora beticola based on microsynteny with recipient genomes.</title>
        <authorList>
            <person name="De Jonge R."/>
            <person name="Ebert M.K."/>
            <person name="Suttle J.C."/>
            <person name="Jurick Ii W.M."/>
            <person name="Secor G.A."/>
            <person name="Thomma B.P."/>
            <person name="Van De Peer Y."/>
            <person name="Bolton M.D."/>
        </authorList>
    </citation>
    <scope>NUCLEOTIDE SEQUENCE [LARGE SCALE GENOMIC DNA]</scope>
    <source>
        <strain evidence="2 4">09-40</strain>
    </source>
</reference>
<feature type="domain" description="BTB" evidence="1">
    <location>
        <begin position="10"/>
        <end position="79"/>
    </location>
</feature>
<evidence type="ECO:0000313" key="5">
    <source>
        <dbReference type="Proteomes" id="UP001302367"/>
    </source>
</evidence>
<dbReference type="Gene3D" id="3.30.710.10">
    <property type="entry name" value="Potassium Channel Kv1.1, Chain A"/>
    <property type="match status" value="1"/>
</dbReference>
<dbReference type="InterPro" id="IPR011333">
    <property type="entry name" value="SKP1/BTB/POZ_sf"/>
</dbReference>
<evidence type="ECO:0000259" key="1">
    <source>
        <dbReference type="PROSITE" id="PS50097"/>
    </source>
</evidence>
<evidence type="ECO:0000313" key="3">
    <source>
        <dbReference type="EMBL" id="WPB03940.1"/>
    </source>
</evidence>
<evidence type="ECO:0000313" key="4">
    <source>
        <dbReference type="Proteomes" id="UP000230605"/>
    </source>
</evidence>
<gene>
    <name evidence="2" type="ORF">CB0940_12276</name>
    <name evidence="3" type="ORF">RHO25_008584</name>
</gene>
<dbReference type="InterPro" id="IPR000210">
    <property type="entry name" value="BTB/POZ_dom"/>
</dbReference>
<dbReference type="Proteomes" id="UP000230605">
    <property type="component" value="Unassembled WGS sequence"/>
</dbReference>
<dbReference type="AlphaFoldDB" id="A0A2G5GRL3"/>
<keyword evidence="5" id="KW-1185">Reference proteome</keyword>
<name>A0A2G5GRL3_CERBT</name>
<dbReference type="Proteomes" id="UP001302367">
    <property type="component" value="Chromosome 5"/>
</dbReference>
<dbReference type="SUPFAM" id="SSF54695">
    <property type="entry name" value="POZ domain"/>
    <property type="match status" value="1"/>
</dbReference>
<organism evidence="2 4">
    <name type="scientific">Cercospora beticola</name>
    <name type="common">Sugarbeet leaf spot fungus</name>
    <dbReference type="NCBI Taxonomy" id="122368"/>
    <lineage>
        <taxon>Eukaryota</taxon>
        <taxon>Fungi</taxon>
        <taxon>Dikarya</taxon>
        <taxon>Ascomycota</taxon>
        <taxon>Pezizomycotina</taxon>
        <taxon>Dothideomycetes</taxon>
        <taxon>Dothideomycetidae</taxon>
        <taxon>Mycosphaerellales</taxon>
        <taxon>Mycosphaerellaceae</taxon>
        <taxon>Cercospora</taxon>
    </lineage>
</organism>
<evidence type="ECO:0000313" key="2">
    <source>
        <dbReference type="EMBL" id="PIA82928.1"/>
    </source>
</evidence>